<organism evidence="7 8">
    <name type="scientific">Murinocardiopsis flavida</name>
    <dbReference type="NCBI Taxonomy" id="645275"/>
    <lineage>
        <taxon>Bacteria</taxon>
        <taxon>Bacillati</taxon>
        <taxon>Actinomycetota</taxon>
        <taxon>Actinomycetes</taxon>
        <taxon>Streptosporangiales</taxon>
        <taxon>Nocardiopsidaceae</taxon>
        <taxon>Murinocardiopsis</taxon>
    </lineage>
</organism>
<dbReference type="InterPro" id="IPR050107">
    <property type="entry name" value="ABC_carbohydrate_import_ATPase"/>
</dbReference>
<evidence type="ECO:0000313" key="7">
    <source>
        <dbReference type="EMBL" id="PSK96495.1"/>
    </source>
</evidence>
<evidence type="ECO:0000313" key="8">
    <source>
        <dbReference type="Proteomes" id="UP000240542"/>
    </source>
</evidence>
<protein>
    <submittedName>
        <fullName evidence="7">Monosaccharide ABC transporter ATP-binding protein (CUT2 family)</fullName>
    </submittedName>
</protein>
<dbReference type="CDD" id="cd03216">
    <property type="entry name" value="ABC_Carb_Monos_I"/>
    <property type="match status" value="1"/>
</dbReference>
<dbReference type="EMBL" id="PYGA01000011">
    <property type="protein sequence ID" value="PSK96495.1"/>
    <property type="molecule type" value="Genomic_DNA"/>
</dbReference>
<dbReference type="AlphaFoldDB" id="A0A2P8DGZ5"/>
<feature type="domain" description="ABC transporter" evidence="6">
    <location>
        <begin position="7"/>
        <end position="246"/>
    </location>
</feature>
<keyword evidence="8" id="KW-1185">Reference proteome</keyword>
<evidence type="ECO:0000256" key="5">
    <source>
        <dbReference type="SAM" id="MobiDB-lite"/>
    </source>
</evidence>
<evidence type="ECO:0000256" key="4">
    <source>
        <dbReference type="ARBA" id="ARBA00022840"/>
    </source>
</evidence>
<dbReference type="PROSITE" id="PS50893">
    <property type="entry name" value="ABC_TRANSPORTER_2"/>
    <property type="match status" value="2"/>
</dbReference>
<name>A0A2P8DGZ5_9ACTN</name>
<dbReference type="InterPro" id="IPR003593">
    <property type="entry name" value="AAA+_ATPase"/>
</dbReference>
<feature type="compositionally biased region" description="Basic and acidic residues" evidence="5">
    <location>
        <begin position="519"/>
        <end position="533"/>
    </location>
</feature>
<dbReference type="PANTHER" id="PTHR43790">
    <property type="entry name" value="CARBOHYDRATE TRANSPORT ATP-BINDING PROTEIN MG119-RELATED"/>
    <property type="match status" value="1"/>
</dbReference>
<keyword evidence="3" id="KW-0547">Nucleotide-binding</keyword>
<dbReference type="SUPFAM" id="SSF52540">
    <property type="entry name" value="P-loop containing nucleoside triphosphate hydrolases"/>
    <property type="match status" value="2"/>
</dbReference>
<keyword evidence="1" id="KW-0813">Transport</keyword>
<reference evidence="7 8" key="1">
    <citation type="submission" date="2018-03" db="EMBL/GenBank/DDBJ databases">
        <title>Genomic Encyclopedia of Archaeal and Bacterial Type Strains, Phase II (KMG-II): from individual species to whole genera.</title>
        <authorList>
            <person name="Goeker M."/>
        </authorList>
    </citation>
    <scope>NUCLEOTIDE SEQUENCE [LARGE SCALE GENOMIC DNA]</scope>
    <source>
        <strain evidence="7 8">DSM 45312</strain>
    </source>
</reference>
<feature type="region of interest" description="Disordered" evidence="5">
    <location>
        <begin position="519"/>
        <end position="541"/>
    </location>
</feature>
<evidence type="ECO:0000259" key="6">
    <source>
        <dbReference type="PROSITE" id="PS50893"/>
    </source>
</evidence>
<gene>
    <name evidence="7" type="ORF">CLV63_11190</name>
</gene>
<dbReference type="GO" id="GO:0016887">
    <property type="term" value="F:ATP hydrolysis activity"/>
    <property type="evidence" value="ECO:0007669"/>
    <property type="project" value="InterPro"/>
</dbReference>
<feature type="domain" description="ABC transporter" evidence="6">
    <location>
        <begin position="265"/>
        <end position="509"/>
    </location>
</feature>
<keyword evidence="4 7" id="KW-0067">ATP-binding</keyword>
<dbReference type="InterPro" id="IPR003439">
    <property type="entry name" value="ABC_transporter-like_ATP-bd"/>
</dbReference>
<dbReference type="Gene3D" id="3.40.50.300">
    <property type="entry name" value="P-loop containing nucleotide triphosphate hydrolases"/>
    <property type="match status" value="2"/>
</dbReference>
<keyword evidence="2" id="KW-0677">Repeat</keyword>
<proteinExistence type="predicted"/>
<dbReference type="InterPro" id="IPR017871">
    <property type="entry name" value="ABC_transporter-like_CS"/>
</dbReference>
<dbReference type="PANTHER" id="PTHR43790:SF9">
    <property type="entry name" value="GALACTOFURANOSE TRANSPORTER ATP-BINDING PROTEIN YTFR"/>
    <property type="match status" value="1"/>
</dbReference>
<evidence type="ECO:0000256" key="2">
    <source>
        <dbReference type="ARBA" id="ARBA00022737"/>
    </source>
</evidence>
<accession>A0A2P8DGZ5</accession>
<evidence type="ECO:0000256" key="3">
    <source>
        <dbReference type="ARBA" id="ARBA00022741"/>
    </source>
</evidence>
<sequence>MDAPPFLRMSGVHKRYGGVTALAGADFAANAGTVHAVLGPNGSGKSTLLKVLTGVVAPDAGDVLLDGRPLRPKSPRDTLAAGVSAVYQELSLIEDFTVVDNLVLGVEPGRFGLRDARAARARALPWLERFAPAFGGRVPVDERVADLDPGERQVVEICKALVRDPRVLVLDEATASLRRRQVEVLFDVVGELRDQGVLVLFITHRLAEITALCDRATIMRGGTDVATVTVGEVPERELVELMSGTPAGAPGAAPAAERAAPEEGAAAPAVLLAVTDLAGPGLNGVSFTIRAGEVLGLGGLQGQGQSELLASLFGAARRTGGRVLLDGAPVHPRSPKQAVRAGLAYVPGNRGGQGLALGRPILENLALPSLGRRALLGVGLSRATEQAAARGVAARIGTTYGSLDDPVSTLSGGNQQKVVVGKWFPTEPVVVLMDDPAKGIDVGAKAEMFAVVRELAESGAAVIVGSSDDRELVEVCDRVLVLFEGRVVDEVQGDRLTEDTLIASAMHITQADVAAARTDDAASHLPDIDHDPVAAEQEQGT</sequence>
<dbReference type="SMART" id="SM00382">
    <property type="entry name" value="AAA"/>
    <property type="match status" value="2"/>
</dbReference>
<dbReference type="CDD" id="cd03215">
    <property type="entry name" value="ABC_Carb_Monos_II"/>
    <property type="match status" value="1"/>
</dbReference>
<dbReference type="Proteomes" id="UP000240542">
    <property type="component" value="Unassembled WGS sequence"/>
</dbReference>
<evidence type="ECO:0000256" key="1">
    <source>
        <dbReference type="ARBA" id="ARBA00022448"/>
    </source>
</evidence>
<dbReference type="InterPro" id="IPR027417">
    <property type="entry name" value="P-loop_NTPase"/>
</dbReference>
<dbReference type="RefSeq" id="WP_245928851.1">
    <property type="nucleotide sequence ID" value="NZ_PYGA01000011.1"/>
</dbReference>
<dbReference type="GO" id="GO:0005524">
    <property type="term" value="F:ATP binding"/>
    <property type="evidence" value="ECO:0007669"/>
    <property type="project" value="UniProtKB-KW"/>
</dbReference>
<dbReference type="PROSITE" id="PS00211">
    <property type="entry name" value="ABC_TRANSPORTER_1"/>
    <property type="match status" value="1"/>
</dbReference>
<dbReference type="Pfam" id="PF00005">
    <property type="entry name" value="ABC_tran"/>
    <property type="match status" value="2"/>
</dbReference>
<comment type="caution">
    <text evidence="7">The sequence shown here is derived from an EMBL/GenBank/DDBJ whole genome shotgun (WGS) entry which is preliminary data.</text>
</comment>